<dbReference type="RefSeq" id="WP_107574178.1">
    <property type="nucleotide sequence ID" value="NZ_PZPL01000001.1"/>
</dbReference>
<dbReference type="PANTHER" id="PTHR43664">
    <property type="entry name" value="MONOAMINE OXIDASE-RELATED"/>
    <property type="match status" value="1"/>
</dbReference>
<keyword evidence="4" id="KW-1185">Reference proteome</keyword>
<evidence type="ECO:0000256" key="1">
    <source>
        <dbReference type="ARBA" id="ARBA00005254"/>
    </source>
</evidence>
<dbReference type="InterPro" id="IPR002539">
    <property type="entry name" value="MaoC-like_dom"/>
</dbReference>
<feature type="domain" description="MaoC-like" evidence="2">
    <location>
        <begin position="36"/>
        <end position="131"/>
    </location>
</feature>
<dbReference type="Gene3D" id="3.10.129.10">
    <property type="entry name" value="Hotdog Thioesterase"/>
    <property type="match status" value="1"/>
</dbReference>
<dbReference type="PANTHER" id="PTHR43664:SF1">
    <property type="entry name" value="BETA-METHYLMALYL-COA DEHYDRATASE"/>
    <property type="match status" value="1"/>
</dbReference>
<evidence type="ECO:0000313" key="3">
    <source>
        <dbReference type="EMBL" id="PTL72485.1"/>
    </source>
</evidence>
<gene>
    <name evidence="3" type="ORF">C1I63_06225</name>
</gene>
<dbReference type="CDD" id="cd03454">
    <property type="entry name" value="YdeM"/>
    <property type="match status" value="1"/>
</dbReference>
<proteinExistence type="inferred from homology"/>
<reference evidence="3 4" key="1">
    <citation type="submission" date="2018-03" db="EMBL/GenBank/DDBJ databases">
        <title>Bacteriophage NCPPB3778 and a type I-E CRISPR drive the evolution of the US Biological Select Agent, Rathayibacter toxicus.</title>
        <authorList>
            <person name="Davis E.W.II."/>
            <person name="Tabima J.F."/>
            <person name="Weisberg A.J."/>
            <person name="Dantas Lopes L."/>
            <person name="Wiseman M.S."/>
            <person name="Wiseman M.S."/>
            <person name="Pupko T."/>
            <person name="Belcher M.S."/>
            <person name="Sechler A.J."/>
            <person name="Tancos M.A."/>
            <person name="Schroeder B.K."/>
            <person name="Murray T.D."/>
            <person name="Luster D.G."/>
            <person name="Schneider W.L."/>
            <person name="Rogers E."/>
            <person name="Andreote F.D."/>
            <person name="Grunwald N.J."/>
            <person name="Putnam M.L."/>
            <person name="Chang J.H."/>
        </authorList>
    </citation>
    <scope>NUCLEOTIDE SEQUENCE [LARGE SCALE GENOMIC DNA]</scope>
    <source>
        <strain evidence="3 4">DSM 15933</strain>
    </source>
</reference>
<dbReference type="InterPro" id="IPR029069">
    <property type="entry name" value="HotDog_dom_sf"/>
</dbReference>
<sequence>MPYEPDAGTSAASDAPFAQPVTDRYFDDYVPGSVLEHGSYRVTVAEIIDFGRRFDPHDMHTDPGLAAGTPLGGLVASGWHTTAMMMRMLVESYLNQAASIASPGVDELRWSVPVRPDDLLRARFTVLDARRSVSRPDRGVLRTRIELLNQDRLAVMTQTMTNLILRRPAR</sequence>
<accession>A0A2T4USH9</accession>
<organism evidence="3 4">
    <name type="scientific">Rathayibacter caricis DSM 15933</name>
    <dbReference type="NCBI Taxonomy" id="1328867"/>
    <lineage>
        <taxon>Bacteria</taxon>
        <taxon>Bacillati</taxon>
        <taxon>Actinomycetota</taxon>
        <taxon>Actinomycetes</taxon>
        <taxon>Micrococcales</taxon>
        <taxon>Microbacteriaceae</taxon>
        <taxon>Rathayibacter</taxon>
    </lineage>
</organism>
<evidence type="ECO:0000259" key="2">
    <source>
        <dbReference type="Pfam" id="PF01575"/>
    </source>
</evidence>
<dbReference type="AlphaFoldDB" id="A0A2T4USH9"/>
<name>A0A2T4USH9_9MICO</name>
<protein>
    <submittedName>
        <fullName evidence="3">Acyl dehydratase</fullName>
    </submittedName>
</protein>
<dbReference type="Pfam" id="PF01575">
    <property type="entry name" value="MaoC_dehydratas"/>
    <property type="match status" value="1"/>
</dbReference>
<comment type="caution">
    <text evidence="3">The sequence shown here is derived from an EMBL/GenBank/DDBJ whole genome shotgun (WGS) entry which is preliminary data.</text>
</comment>
<dbReference type="SUPFAM" id="SSF54637">
    <property type="entry name" value="Thioesterase/thiol ester dehydrase-isomerase"/>
    <property type="match status" value="1"/>
</dbReference>
<dbReference type="EMBL" id="PZPL01000001">
    <property type="protein sequence ID" value="PTL72485.1"/>
    <property type="molecule type" value="Genomic_DNA"/>
</dbReference>
<evidence type="ECO:0000313" key="4">
    <source>
        <dbReference type="Proteomes" id="UP000241085"/>
    </source>
</evidence>
<comment type="similarity">
    <text evidence="1">Belongs to the enoyl-CoA hydratase/isomerase family.</text>
</comment>
<dbReference type="Proteomes" id="UP000241085">
    <property type="component" value="Unassembled WGS sequence"/>
</dbReference>
<dbReference type="InterPro" id="IPR052342">
    <property type="entry name" value="MCH/BMMD"/>
</dbReference>